<proteinExistence type="predicted"/>
<reference evidence="1" key="2">
    <citation type="submission" date="2020-11" db="EMBL/GenBank/DDBJ databases">
        <authorList>
            <person name="McCartney M.A."/>
            <person name="Auch B."/>
            <person name="Kono T."/>
            <person name="Mallez S."/>
            <person name="Becker A."/>
            <person name="Gohl D.M."/>
            <person name="Silverstein K.A.T."/>
            <person name="Koren S."/>
            <person name="Bechman K.B."/>
            <person name="Herman A."/>
            <person name="Abrahante J.E."/>
            <person name="Garbe J."/>
        </authorList>
    </citation>
    <scope>NUCLEOTIDE SEQUENCE</scope>
    <source>
        <strain evidence="1">Duluth1</strain>
        <tissue evidence="1">Whole animal</tissue>
    </source>
</reference>
<protein>
    <submittedName>
        <fullName evidence="1">Uncharacterized protein</fullName>
    </submittedName>
</protein>
<sequence>MIDKSGGLRRILSNSSSQFLCLSLLTNQETLSICVYEDSPGLWEALRGLKIRSLSLSHKSDGLEVNHEESFSQSLSSLTQLKTLTIYVFTSINLQLP</sequence>
<keyword evidence="2" id="KW-1185">Reference proteome</keyword>
<comment type="caution">
    <text evidence="1">The sequence shown here is derived from an EMBL/GenBank/DDBJ whole genome shotgun (WGS) entry which is preliminary data.</text>
</comment>
<evidence type="ECO:0000313" key="2">
    <source>
        <dbReference type="Proteomes" id="UP000828390"/>
    </source>
</evidence>
<dbReference type="Proteomes" id="UP000828390">
    <property type="component" value="Unassembled WGS sequence"/>
</dbReference>
<gene>
    <name evidence="1" type="ORF">DPMN_161232</name>
</gene>
<dbReference type="EMBL" id="JAIWYP010000008">
    <property type="protein sequence ID" value="KAH3783297.1"/>
    <property type="molecule type" value="Genomic_DNA"/>
</dbReference>
<reference evidence="1" key="1">
    <citation type="journal article" date="2019" name="bioRxiv">
        <title>The Genome of the Zebra Mussel, Dreissena polymorpha: A Resource for Invasive Species Research.</title>
        <authorList>
            <person name="McCartney M.A."/>
            <person name="Auch B."/>
            <person name="Kono T."/>
            <person name="Mallez S."/>
            <person name="Zhang Y."/>
            <person name="Obille A."/>
            <person name="Becker A."/>
            <person name="Abrahante J.E."/>
            <person name="Garbe J."/>
            <person name="Badalamenti J.P."/>
            <person name="Herman A."/>
            <person name="Mangelson H."/>
            <person name="Liachko I."/>
            <person name="Sullivan S."/>
            <person name="Sone E.D."/>
            <person name="Koren S."/>
            <person name="Silverstein K.A.T."/>
            <person name="Beckman K.B."/>
            <person name="Gohl D.M."/>
        </authorList>
    </citation>
    <scope>NUCLEOTIDE SEQUENCE</scope>
    <source>
        <strain evidence="1">Duluth1</strain>
        <tissue evidence="1">Whole animal</tissue>
    </source>
</reference>
<dbReference type="AlphaFoldDB" id="A0A9D4EN40"/>
<organism evidence="1 2">
    <name type="scientific">Dreissena polymorpha</name>
    <name type="common">Zebra mussel</name>
    <name type="synonym">Mytilus polymorpha</name>
    <dbReference type="NCBI Taxonomy" id="45954"/>
    <lineage>
        <taxon>Eukaryota</taxon>
        <taxon>Metazoa</taxon>
        <taxon>Spiralia</taxon>
        <taxon>Lophotrochozoa</taxon>
        <taxon>Mollusca</taxon>
        <taxon>Bivalvia</taxon>
        <taxon>Autobranchia</taxon>
        <taxon>Heteroconchia</taxon>
        <taxon>Euheterodonta</taxon>
        <taxon>Imparidentia</taxon>
        <taxon>Neoheterodontei</taxon>
        <taxon>Myida</taxon>
        <taxon>Dreissenoidea</taxon>
        <taxon>Dreissenidae</taxon>
        <taxon>Dreissena</taxon>
    </lineage>
</organism>
<name>A0A9D4EN40_DREPO</name>
<accession>A0A9D4EN40</accession>
<evidence type="ECO:0000313" key="1">
    <source>
        <dbReference type="EMBL" id="KAH3783297.1"/>
    </source>
</evidence>